<proteinExistence type="predicted"/>
<keyword evidence="1" id="KW-0812">Transmembrane</keyword>
<dbReference type="KEGG" id="asun:KG104_15710"/>
<accession>A0A975PDR4</accession>
<dbReference type="NCBIfam" id="NF041390">
    <property type="entry name" value="TadE_Rv3655c"/>
    <property type="match status" value="1"/>
</dbReference>
<dbReference type="InterPro" id="IPR049790">
    <property type="entry name" value="Rv3655c/TadE"/>
</dbReference>
<reference evidence="2" key="1">
    <citation type="submission" date="2021-06" db="EMBL/GenBank/DDBJ databases">
        <title>Novel species in genus Arthrobacter.</title>
        <authorList>
            <person name="Zhang G."/>
        </authorList>
    </citation>
    <scope>NUCLEOTIDE SEQUENCE</scope>
    <source>
        <strain evidence="2">Zg-ZUI122</strain>
    </source>
</reference>
<evidence type="ECO:0000256" key="1">
    <source>
        <dbReference type="SAM" id="Phobius"/>
    </source>
</evidence>
<sequence>MGSVQRENPPAESSRGAVTAELAVGLPAVVLLLAAVLTGVAAGATQLRVEEAARAAAREIMRGGTAEAEDAARRIAGPGARVTVTADGEWMLVEVGTSVSAPLLDRLPLELTGSAAALPESLPPGN</sequence>
<protein>
    <submittedName>
        <fullName evidence="2">Pilus assembly protein TadE</fullName>
    </submittedName>
</protein>
<gene>
    <name evidence="2" type="ORF">KG104_15710</name>
</gene>
<keyword evidence="3" id="KW-1185">Reference proteome</keyword>
<feature type="transmembrane region" description="Helical" evidence="1">
    <location>
        <begin position="22"/>
        <end position="44"/>
    </location>
</feature>
<evidence type="ECO:0000313" key="2">
    <source>
        <dbReference type="EMBL" id="QWQ35881.1"/>
    </source>
</evidence>
<evidence type="ECO:0000313" key="3">
    <source>
        <dbReference type="Proteomes" id="UP000680588"/>
    </source>
</evidence>
<organism evidence="2 3">
    <name type="scientific">Arthrobacter sunyaminii</name>
    <dbReference type="NCBI Taxonomy" id="2816859"/>
    <lineage>
        <taxon>Bacteria</taxon>
        <taxon>Bacillati</taxon>
        <taxon>Actinomycetota</taxon>
        <taxon>Actinomycetes</taxon>
        <taxon>Micrococcales</taxon>
        <taxon>Micrococcaceae</taxon>
        <taxon>Arthrobacter</taxon>
    </lineage>
</organism>
<name>A0A975PDR4_9MICC</name>
<dbReference type="Proteomes" id="UP000680588">
    <property type="component" value="Chromosome"/>
</dbReference>
<dbReference type="EMBL" id="CP076456">
    <property type="protein sequence ID" value="QWQ35881.1"/>
    <property type="molecule type" value="Genomic_DNA"/>
</dbReference>
<keyword evidence="1" id="KW-0472">Membrane</keyword>
<keyword evidence="1" id="KW-1133">Transmembrane helix</keyword>
<dbReference type="AlphaFoldDB" id="A0A975PDR4"/>